<dbReference type="RefSeq" id="WP_107008203.1">
    <property type="nucleotide sequence ID" value="NZ_JBHRSF010000007.1"/>
</dbReference>
<dbReference type="Gene3D" id="3.30.530.20">
    <property type="match status" value="1"/>
</dbReference>
<dbReference type="SUPFAM" id="SSF55961">
    <property type="entry name" value="Bet v1-like"/>
    <property type="match status" value="1"/>
</dbReference>
<dbReference type="Pfam" id="PF08327">
    <property type="entry name" value="AHSA1"/>
    <property type="match status" value="1"/>
</dbReference>
<dbReference type="EMBL" id="JBHRSF010000007">
    <property type="protein sequence ID" value="MFC2994448.1"/>
    <property type="molecule type" value="Genomic_DNA"/>
</dbReference>
<evidence type="ECO:0000259" key="2">
    <source>
        <dbReference type="Pfam" id="PF08327"/>
    </source>
</evidence>
<reference evidence="6" key="3">
    <citation type="journal article" date="2019" name="Int. J. Syst. Evol. Microbiol.">
        <title>The Global Catalogue of Microorganisms (GCM) 10K type strain sequencing project: providing services to taxonomists for standard genome sequencing and annotation.</title>
        <authorList>
            <consortium name="The Broad Institute Genomics Platform"/>
            <consortium name="The Broad Institute Genome Sequencing Center for Infectious Disease"/>
            <person name="Wu L."/>
            <person name="Ma J."/>
        </authorList>
    </citation>
    <scope>NUCLEOTIDE SEQUENCE [LARGE SCALE GENOMIC DNA]</scope>
    <source>
        <strain evidence="6">KCTC 62575</strain>
    </source>
</reference>
<name>A0A371YQ12_9GAMM</name>
<dbReference type="InterPro" id="IPR023393">
    <property type="entry name" value="START-like_dom_sf"/>
</dbReference>
<evidence type="ECO:0000313" key="3">
    <source>
        <dbReference type="EMBL" id="MFC2994448.1"/>
    </source>
</evidence>
<evidence type="ECO:0000313" key="4">
    <source>
        <dbReference type="EMBL" id="RFC83558.1"/>
    </source>
</evidence>
<dbReference type="OrthoDB" id="9786557at2"/>
<dbReference type="Proteomes" id="UP001595455">
    <property type="component" value="Unassembled WGS sequence"/>
</dbReference>
<comment type="similarity">
    <text evidence="1">Belongs to the AHA1 family.</text>
</comment>
<evidence type="ECO:0000256" key="1">
    <source>
        <dbReference type="ARBA" id="ARBA00006817"/>
    </source>
</evidence>
<dbReference type="AlphaFoldDB" id="A0A371YQ12"/>
<dbReference type="EMBL" id="PYIX02000015">
    <property type="protein sequence ID" value="RFC83558.1"/>
    <property type="molecule type" value="Genomic_DNA"/>
</dbReference>
<sequence>MGNVIQLHRVFSAPPERVYQAFLDPDALVKWMAPHGFTAKIHYLHAVEGGDYKISFKNFSTGSQHTFSGIYHELIPNERIRYSDQFDDLHLQGQIEMQIELKSTMVGTELFITQSGIPELIPVAACYLGWQESLQLLSLLVNPSIPDH</sequence>
<reference evidence="3" key="1">
    <citation type="journal article" date="2014" name="Int. J. Syst. Evol. Microbiol.">
        <title>Complete genome of a new Firmicutes species belonging to the dominant human colonic microbiota ('Ruminococcus bicirculans') reveals two chromosomes and a selective capacity to utilize plant glucans.</title>
        <authorList>
            <consortium name="NISC Comparative Sequencing Program"/>
            <person name="Wegmann U."/>
            <person name="Louis P."/>
            <person name="Goesmann A."/>
            <person name="Henrissat B."/>
            <person name="Duncan S.H."/>
            <person name="Flint H.J."/>
        </authorList>
    </citation>
    <scope>NUCLEOTIDE SEQUENCE</scope>
    <source>
        <strain evidence="3">KCTC 62575</strain>
    </source>
</reference>
<keyword evidence="6" id="KW-1185">Reference proteome</keyword>
<organism evidence="4 5">
    <name type="scientific">Acinetobacter sichuanensis</name>
    <dbReference type="NCBI Taxonomy" id="2136183"/>
    <lineage>
        <taxon>Bacteria</taxon>
        <taxon>Pseudomonadati</taxon>
        <taxon>Pseudomonadota</taxon>
        <taxon>Gammaproteobacteria</taxon>
        <taxon>Moraxellales</taxon>
        <taxon>Moraxellaceae</taxon>
        <taxon>Acinetobacter</taxon>
    </lineage>
</organism>
<accession>A0A371YQ12</accession>
<proteinExistence type="inferred from homology"/>
<dbReference type="InterPro" id="IPR013538">
    <property type="entry name" value="ASHA1/2-like_C"/>
</dbReference>
<protein>
    <submittedName>
        <fullName evidence="3">SRPBCC domain-containing protein</fullName>
    </submittedName>
    <submittedName>
        <fullName evidence="4">Toxin</fullName>
    </submittedName>
</protein>
<feature type="domain" description="Activator of Hsp90 ATPase homologue 1/2-like C-terminal" evidence="2">
    <location>
        <begin position="13"/>
        <end position="138"/>
    </location>
</feature>
<evidence type="ECO:0000313" key="5">
    <source>
        <dbReference type="Proteomes" id="UP000240957"/>
    </source>
</evidence>
<reference evidence="4 5" key="2">
    <citation type="submission" date="2018-08" db="EMBL/GenBank/DDBJ databases">
        <title>The draft genome of Acinetobacter sichuanensis strain WCHAc060041.</title>
        <authorList>
            <person name="Qin J."/>
            <person name="Feng Y."/>
            <person name="Zong Z."/>
        </authorList>
    </citation>
    <scope>NUCLEOTIDE SEQUENCE [LARGE SCALE GENOMIC DNA]</scope>
    <source>
        <strain evidence="4 5">WCHAc060041</strain>
    </source>
</reference>
<comment type="caution">
    <text evidence="4">The sequence shown here is derived from an EMBL/GenBank/DDBJ whole genome shotgun (WGS) entry which is preliminary data.</text>
</comment>
<reference evidence="3" key="4">
    <citation type="submission" date="2024-09" db="EMBL/GenBank/DDBJ databases">
        <authorList>
            <person name="Sun Q."/>
            <person name="Mori K."/>
        </authorList>
    </citation>
    <scope>NUCLEOTIDE SEQUENCE</scope>
    <source>
        <strain evidence="3">KCTC 62575</strain>
    </source>
</reference>
<gene>
    <name evidence="3" type="ORF">ACFODO_04020</name>
    <name evidence="4" type="ORF">C9E89_010435</name>
</gene>
<evidence type="ECO:0000313" key="6">
    <source>
        <dbReference type="Proteomes" id="UP001595455"/>
    </source>
</evidence>
<dbReference type="Proteomes" id="UP000240957">
    <property type="component" value="Unassembled WGS sequence"/>
</dbReference>